<accession>A0A846QTZ0</accession>
<comment type="caution">
    <text evidence="1">The sequence shown here is derived from an EMBL/GenBank/DDBJ whole genome shotgun (WGS) entry which is preliminary data.</text>
</comment>
<sequence length="240" mass="28054">MKTLYIVLFCFLFCPLLSVGQELTGPKLLNRAIEYHDPNGTWKTFKGKLSITMKTPDKSNRISDIILDLPEKYFSLTVKKDGDITEQTLHKEKCELALNGNTSLSPKDIKNHRLTCDRTKMMKDYYTYLYGLPMKLRDPGTHVAPKVYPKHFRGKDYLAIKVTYDESVGKDTWYFYFDPETYAMEIYQFFHDERKNDGEFIILNGIEEVQGIKMPKTRAWYFNKDDKYLGTDILTKTSSL</sequence>
<reference evidence="1 2" key="1">
    <citation type="submission" date="2020-03" db="EMBL/GenBank/DDBJ databases">
        <title>Genomic Encyclopedia of Type Strains, Phase IV (KMG-IV): sequencing the most valuable type-strain genomes for metagenomic binning, comparative biology and taxonomic classification.</title>
        <authorList>
            <person name="Goeker M."/>
        </authorList>
    </citation>
    <scope>NUCLEOTIDE SEQUENCE [LARGE SCALE GENOMIC DNA]</scope>
    <source>
        <strain evidence="1 2">DSM 29762</strain>
    </source>
</reference>
<evidence type="ECO:0000313" key="1">
    <source>
        <dbReference type="EMBL" id="NJB71681.1"/>
    </source>
</evidence>
<dbReference type="AlphaFoldDB" id="A0A846QTZ0"/>
<organism evidence="1 2">
    <name type="scientific">Saonia flava</name>
    <dbReference type="NCBI Taxonomy" id="523696"/>
    <lineage>
        <taxon>Bacteria</taxon>
        <taxon>Pseudomonadati</taxon>
        <taxon>Bacteroidota</taxon>
        <taxon>Flavobacteriia</taxon>
        <taxon>Flavobacteriales</taxon>
        <taxon>Flavobacteriaceae</taxon>
        <taxon>Saonia</taxon>
    </lineage>
</organism>
<name>A0A846QTZ0_9FLAO</name>
<dbReference type="RefSeq" id="WP_167963687.1">
    <property type="nucleotide sequence ID" value="NZ_JAATJJ010000001.1"/>
</dbReference>
<keyword evidence="2" id="KW-1185">Reference proteome</keyword>
<protein>
    <submittedName>
        <fullName evidence="1">Uncharacterized protein</fullName>
    </submittedName>
</protein>
<evidence type="ECO:0000313" key="2">
    <source>
        <dbReference type="Proteomes" id="UP000590442"/>
    </source>
</evidence>
<dbReference type="InterPro" id="IPR045444">
    <property type="entry name" value="DUF6503"/>
</dbReference>
<dbReference type="Proteomes" id="UP000590442">
    <property type="component" value="Unassembled WGS sequence"/>
</dbReference>
<dbReference type="EMBL" id="JAATJJ010000001">
    <property type="protein sequence ID" value="NJB71681.1"/>
    <property type="molecule type" value="Genomic_DNA"/>
</dbReference>
<dbReference type="Pfam" id="PF20113">
    <property type="entry name" value="DUF6503"/>
    <property type="match status" value="1"/>
</dbReference>
<gene>
    <name evidence="1" type="ORF">GGR42_002143</name>
</gene>
<proteinExistence type="predicted"/>